<dbReference type="InterPro" id="IPR046848">
    <property type="entry name" value="E_motif"/>
</dbReference>
<dbReference type="Gene3D" id="1.25.40.10">
    <property type="entry name" value="Tetratricopeptide repeat domain"/>
    <property type="match status" value="1"/>
</dbReference>
<organism evidence="3 4">
    <name type="scientific">Kingdonia uniflora</name>
    <dbReference type="NCBI Taxonomy" id="39325"/>
    <lineage>
        <taxon>Eukaryota</taxon>
        <taxon>Viridiplantae</taxon>
        <taxon>Streptophyta</taxon>
        <taxon>Embryophyta</taxon>
        <taxon>Tracheophyta</taxon>
        <taxon>Spermatophyta</taxon>
        <taxon>Magnoliopsida</taxon>
        <taxon>Ranunculales</taxon>
        <taxon>Circaeasteraceae</taxon>
        <taxon>Kingdonia</taxon>
    </lineage>
</organism>
<evidence type="ECO:0000256" key="1">
    <source>
        <dbReference type="ARBA" id="ARBA00022737"/>
    </source>
</evidence>
<accession>A0A7J7MTK0</accession>
<gene>
    <name evidence="3" type="ORF">GIB67_014987</name>
</gene>
<dbReference type="Pfam" id="PF13812">
    <property type="entry name" value="PPR_3"/>
    <property type="match status" value="1"/>
</dbReference>
<keyword evidence="4" id="KW-1185">Reference proteome</keyword>
<keyword evidence="1" id="KW-0677">Repeat</keyword>
<evidence type="ECO:0000313" key="3">
    <source>
        <dbReference type="EMBL" id="KAF6158193.1"/>
    </source>
</evidence>
<comment type="caution">
    <text evidence="3">The sequence shown here is derived from an EMBL/GenBank/DDBJ whole genome shotgun (WGS) entry which is preliminary data.</text>
</comment>
<dbReference type="InterPro" id="IPR011990">
    <property type="entry name" value="TPR-like_helical_dom_sf"/>
</dbReference>
<feature type="compositionally biased region" description="Polar residues" evidence="2">
    <location>
        <begin position="409"/>
        <end position="424"/>
    </location>
</feature>
<dbReference type="PANTHER" id="PTHR47926">
    <property type="entry name" value="PENTATRICOPEPTIDE REPEAT-CONTAINING PROTEIN"/>
    <property type="match status" value="1"/>
</dbReference>
<sequence>MITAYEQSGFSKKAIRLFREMQDNKIEFNYITMVSVISACTSLRAVSMGEWVHELVIRKRLQANMLVTNALIDINHGHGKVVLELFSNMVEEGVRPNMFTFTAVLTACRHSGLLEEGLLVEAYEFIKRMPIKLDDCVWGALLCACRVHQNLKFDELVAELVFLLDPQNTTYYILMWNMYTDASRWEDVERLKKLMNEKELKKIPGHSFVEIDKSILSYLRLQSADFILAESGEYDTIIAPFSIKVLIVVSRRKLKSEEFAEHPQRSAYVITEVNGRMRSPQVWFIGSEVKDGERADKIWRIPRDEKLSCDWSRALRWEQRSNRDEMYLLEIVGTLCGCGGDGMKYKENDVNQLLEKMDRALIDMNVSVEILREFEGLKYECRSLLMGRRLAVKEVEKKCMRHYIRETGRSPSGATNSHVGSINMSEVGDCSDHL</sequence>
<dbReference type="InterPro" id="IPR002885">
    <property type="entry name" value="PPR_rpt"/>
</dbReference>
<dbReference type="Pfam" id="PF01535">
    <property type="entry name" value="PPR"/>
    <property type="match status" value="1"/>
</dbReference>
<dbReference type="GO" id="GO:0003723">
    <property type="term" value="F:RNA binding"/>
    <property type="evidence" value="ECO:0007669"/>
    <property type="project" value="InterPro"/>
</dbReference>
<dbReference type="InterPro" id="IPR046960">
    <property type="entry name" value="PPR_At4g14850-like_plant"/>
</dbReference>
<dbReference type="Proteomes" id="UP000541444">
    <property type="component" value="Unassembled WGS sequence"/>
</dbReference>
<name>A0A7J7MTK0_9MAGN</name>
<evidence type="ECO:0000313" key="4">
    <source>
        <dbReference type="Proteomes" id="UP000541444"/>
    </source>
</evidence>
<dbReference type="OrthoDB" id="185373at2759"/>
<dbReference type="AlphaFoldDB" id="A0A7J7MTK0"/>
<dbReference type="EMBL" id="JACGCM010001237">
    <property type="protein sequence ID" value="KAF6158193.1"/>
    <property type="molecule type" value="Genomic_DNA"/>
</dbReference>
<dbReference type="GO" id="GO:0009451">
    <property type="term" value="P:RNA modification"/>
    <property type="evidence" value="ECO:0007669"/>
    <property type="project" value="InterPro"/>
</dbReference>
<reference evidence="3 4" key="1">
    <citation type="journal article" date="2020" name="IScience">
        <title>Genome Sequencing of the Endangered Kingdonia uniflora (Circaeasteraceae, Ranunculales) Reveals Potential Mechanisms of Evolutionary Specialization.</title>
        <authorList>
            <person name="Sun Y."/>
            <person name="Deng T."/>
            <person name="Zhang A."/>
            <person name="Moore M.J."/>
            <person name="Landis J.B."/>
            <person name="Lin N."/>
            <person name="Zhang H."/>
            <person name="Zhang X."/>
            <person name="Huang J."/>
            <person name="Zhang X."/>
            <person name="Sun H."/>
            <person name="Wang H."/>
        </authorList>
    </citation>
    <scope>NUCLEOTIDE SEQUENCE [LARGE SCALE GENOMIC DNA]</scope>
    <source>
        <strain evidence="3">TB1705</strain>
        <tissue evidence="3">Leaf</tissue>
    </source>
</reference>
<dbReference type="Pfam" id="PF20431">
    <property type="entry name" value="E_motif"/>
    <property type="match status" value="1"/>
</dbReference>
<proteinExistence type="predicted"/>
<feature type="region of interest" description="Disordered" evidence="2">
    <location>
        <begin position="409"/>
        <end position="434"/>
    </location>
</feature>
<protein>
    <recommendedName>
        <fullName evidence="5">Pentatricopeptide repeat-containing protein</fullName>
    </recommendedName>
</protein>
<evidence type="ECO:0000256" key="2">
    <source>
        <dbReference type="SAM" id="MobiDB-lite"/>
    </source>
</evidence>
<evidence type="ECO:0008006" key="5">
    <source>
        <dbReference type="Google" id="ProtNLM"/>
    </source>
</evidence>